<dbReference type="RefSeq" id="WP_087303105.1">
    <property type="nucleotide sequence ID" value="NZ_NFKP01000032.1"/>
</dbReference>
<reference evidence="3" key="1">
    <citation type="submission" date="2017-04" db="EMBL/GenBank/DDBJ databases">
        <title>Function of individual gut microbiota members based on whole genome sequencing of pure cultures obtained from chicken caecum.</title>
        <authorList>
            <person name="Medvecky M."/>
            <person name="Cejkova D."/>
            <person name="Polansky O."/>
            <person name="Karasova D."/>
            <person name="Kubasova T."/>
            <person name="Cizek A."/>
            <person name="Rychlik I."/>
        </authorList>
    </citation>
    <scope>NUCLEOTIDE SEQUENCE [LARGE SCALE GENOMIC DNA]</scope>
    <source>
        <strain evidence="3">An175</strain>
    </source>
</reference>
<dbReference type="InterPro" id="IPR024976">
    <property type="entry name" value="DUF3885"/>
</dbReference>
<dbReference type="EMBL" id="NFKP01000032">
    <property type="protein sequence ID" value="OUP67525.1"/>
    <property type="molecule type" value="Genomic_DNA"/>
</dbReference>
<sequence length="219" mass="24263">MLAGKFQKAITGLGMERLEHPLFCHAPVGIRFEIGGEEPIYLDRSAAKLKTNPAYVQGALDRAAAIYRALPAAPDLLRIDGYPDEEPDESLLTVIRQRVGLPVPDEQLPATELDEDGDTHAQVQFYWDLSKIDVQPELLLREIILGDIGGWSGFVSSVYLAGLGPFLYHLYDDRGLDVLGSSRELLEYAGTGKRKGKIHITNLVEEQISLSKKTDDVIY</sequence>
<organism evidence="2 3">
    <name type="scientific">Anaerotruncus colihominis</name>
    <dbReference type="NCBI Taxonomy" id="169435"/>
    <lineage>
        <taxon>Bacteria</taxon>
        <taxon>Bacillati</taxon>
        <taxon>Bacillota</taxon>
        <taxon>Clostridia</taxon>
        <taxon>Eubacteriales</taxon>
        <taxon>Oscillospiraceae</taxon>
        <taxon>Anaerotruncus</taxon>
    </lineage>
</organism>
<evidence type="ECO:0000313" key="2">
    <source>
        <dbReference type="EMBL" id="OUP67525.1"/>
    </source>
</evidence>
<dbReference type="AlphaFoldDB" id="A0A1Y4MFG9"/>
<evidence type="ECO:0000259" key="1">
    <source>
        <dbReference type="Pfam" id="PF13021"/>
    </source>
</evidence>
<dbReference type="Pfam" id="PF13021">
    <property type="entry name" value="DUF3885"/>
    <property type="match status" value="1"/>
</dbReference>
<comment type="caution">
    <text evidence="2">The sequence shown here is derived from an EMBL/GenBank/DDBJ whole genome shotgun (WGS) entry which is preliminary data.</text>
</comment>
<name>A0A1Y4MFG9_9FIRM</name>
<dbReference type="Proteomes" id="UP000196386">
    <property type="component" value="Unassembled WGS sequence"/>
</dbReference>
<evidence type="ECO:0000313" key="3">
    <source>
        <dbReference type="Proteomes" id="UP000196386"/>
    </source>
</evidence>
<accession>A0A1Y4MFG9</accession>
<gene>
    <name evidence="2" type="ORF">B5F11_17980</name>
</gene>
<proteinExistence type="predicted"/>
<feature type="domain" description="DUF3885" evidence="1">
    <location>
        <begin position="17"/>
        <end position="187"/>
    </location>
</feature>
<protein>
    <recommendedName>
        <fullName evidence="1">DUF3885 domain-containing protein</fullName>
    </recommendedName>
</protein>